<organism evidence="1">
    <name type="scientific">seawater metagenome</name>
    <dbReference type="NCBI Taxonomy" id="1561972"/>
    <lineage>
        <taxon>unclassified sequences</taxon>
        <taxon>metagenomes</taxon>
        <taxon>ecological metagenomes</taxon>
    </lineage>
</organism>
<reference evidence="1" key="1">
    <citation type="submission" date="2019-09" db="EMBL/GenBank/DDBJ databases">
        <authorList>
            <person name="Needham M D."/>
        </authorList>
    </citation>
    <scope>NUCLEOTIDE SEQUENCE</scope>
</reference>
<gene>
    <name evidence="1" type="ORF">CPAV1605_154</name>
</gene>
<dbReference type="AlphaFoldDB" id="A0A5E8CL82"/>
<evidence type="ECO:0000313" key="1">
    <source>
        <dbReference type="EMBL" id="VVU94432.1"/>
    </source>
</evidence>
<dbReference type="EMBL" id="CABVLZ010000001">
    <property type="protein sequence ID" value="VVU94432.1"/>
    <property type="molecule type" value="Genomic_DNA"/>
</dbReference>
<sequence length="244" mass="29122">MNTLLFFFSLIGLLFSIVILNDDINVNSKRFLNFQNCQVNYISKDPLLISLDDVFDEEDLENITKDYQINLLNSLESIYRSKYFIHSHILYANDSFLMNSFHNENLINYVSLLLNDDISIAPINHPNSNIISTISLNYSTYKIIPELYMGKTYNCIYTIRNEDTDYFCYKINKLEDCIKKKRNSMIIFDPTKLFHYNYNQKNNSKNVVYHTRFITDKQQNLKQLFYRYMFTLEGPQSFFSRLLY</sequence>
<proteinExistence type="predicted"/>
<protein>
    <submittedName>
        <fullName evidence="1">Uncharacterized protein</fullName>
    </submittedName>
</protein>
<name>A0A5E8CL82_9ZZZZ</name>
<accession>A0A5E8CL82</accession>